<feature type="chain" id="PRO_5046440103" evidence="1">
    <location>
        <begin position="29"/>
        <end position="62"/>
    </location>
</feature>
<keyword evidence="3" id="KW-1185">Reference proteome</keyword>
<proteinExistence type="predicted"/>
<reference evidence="3" key="1">
    <citation type="journal article" date="2019" name="Int. J. Syst. Evol. Microbiol.">
        <title>The Global Catalogue of Microorganisms (GCM) 10K type strain sequencing project: providing services to taxonomists for standard genome sequencing and annotation.</title>
        <authorList>
            <consortium name="The Broad Institute Genomics Platform"/>
            <consortium name="The Broad Institute Genome Sequencing Center for Infectious Disease"/>
            <person name="Wu L."/>
            <person name="Ma J."/>
        </authorList>
    </citation>
    <scope>NUCLEOTIDE SEQUENCE [LARGE SCALE GENOMIC DNA]</scope>
    <source>
        <strain evidence="3">JCM 31486</strain>
    </source>
</reference>
<feature type="signal peptide" evidence="1">
    <location>
        <begin position="1"/>
        <end position="28"/>
    </location>
</feature>
<dbReference type="Proteomes" id="UP001597045">
    <property type="component" value="Unassembled WGS sequence"/>
</dbReference>
<sequence length="62" mass="6484">MRRFPNRTLVVVLVAAELVVGGTASASAGSTGPWFEVQSLDGTGNNRSHPDWGVAGAAYLRL</sequence>
<protein>
    <submittedName>
        <fullName evidence="2">Uncharacterized protein</fullName>
    </submittedName>
</protein>
<gene>
    <name evidence="2" type="ORF">ACFQ1S_22495</name>
</gene>
<dbReference type="EMBL" id="JBHTIS010001407">
    <property type="protein sequence ID" value="MFD1048110.1"/>
    <property type="molecule type" value="Genomic_DNA"/>
</dbReference>
<evidence type="ECO:0000313" key="2">
    <source>
        <dbReference type="EMBL" id="MFD1048110.1"/>
    </source>
</evidence>
<feature type="non-terminal residue" evidence="2">
    <location>
        <position position="62"/>
    </location>
</feature>
<keyword evidence="1" id="KW-0732">Signal</keyword>
<name>A0ABW3MEL4_9PSEU</name>
<organism evidence="2 3">
    <name type="scientific">Kibdelosporangium lantanae</name>
    <dbReference type="NCBI Taxonomy" id="1497396"/>
    <lineage>
        <taxon>Bacteria</taxon>
        <taxon>Bacillati</taxon>
        <taxon>Actinomycetota</taxon>
        <taxon>Actinomycetes</taxon>
        <taxon>Pseudonocardiales</taxon>
        <taxon>Pseudonocardiaceae</taxon>
        <taxon>Kibdelosporangium</taxon>
    </lineage>
</organism>
<comment type="caution">
    <text evidence="2">The sequence shown here is derived from an EMBL/GenBank/DDBJ whole genome shotgun (WGS) entry which is preliminary data.</text>
</comment>
<evidence type="ECO:0000256" key="1">
    <source>
        <dbReference type="SAM" id="SignalP"/>
    </source>
</evidence>
<evidence type="ECO:0000313" key="3">
    <source>
        <dbReference type="Proteomes" id="UP001597045"/>
    </source>
</evidence>
<accession>A0ABW3MEL4</accession>